<comment type="caution">
    <text evidence="1">The sequence shown here is derived from an EMBL/GenBank/DDBJ whole genome shotgun (WGS) entry which is preliminary data.</text>
</comment>
<name>A0ACC1LYS3_9FUNG</name>
<protein>
    <submittedName>
        <fullName evidence="1">Histone deacetylase 8</fullName>
        <ecNumber evidence="1">3.5.1.98</ecNumber>
    </submittedName>
</protein>
<evidence type="ECO:0000313" key="1">
    <source>
        <dbReference type="EMBL" id="KAJ2890038.1"/>
    </source>
</evidence>
<evidence type="ECO:0000313" key="2">
    <source>
        <dbReference type="Proteomes" id="UP001139981"/>
    </source>
</evidence>
<accession>A0ACC1LYS3</accession>
<keyword evidence="1" id="KW-0378">Hydrolase</keyword>
<keyword evidence="2" id="KW-1185">Reference proteome</keyword>
<dbReference type="EC" id="3.5.1.98" evidence="1"/>
<reference evidence="1" key="1">
    <citation type="submission" date="2022-07" db="EMBL/GenBank/DDBJ databases">
        <title>Phylogenomic reconstructions and comparative analyses of Kickxellomycotina fungi.</title>
        <authorList>
            <person name="Reynolds N.K."/>
            <person name="Stajich J.E."/>
            <person name="Barry K."/>
            <person name="Grigoriev I.V."/>
            <person name="Crous P."/>
            <person name="Smith M.E."/>
        </authorList>
    </citation>
    <scope>NUCLEOTIDE SEQUENCE</scope>
    <source>
        <strain evidence="1">CBS 190363</strain>
    </source>
</reference>
<organism evidence="1 2">
    <name type="scientific">Coemansia aciculifera</name>
    <dbReference type="NCBI Taxonomy" id="417176"/>
    <lineage>
        <taxon>Eukaryota</taxon>
        <taxon>Fungi</taxon>
        <taxon>Fungi incertae sedis</taxon>
        <taxon>Zoopagomycota</taxon>
        <taxon>Kickxellomycotina</taxon>
        <taxon>Kickxellomycetes</taxon>
        <taxon>Kickxellales</taxon>
        <taxon>Kickxellaceae</taxon>
        <taxon>Coemansia</taxon>
    </lineage>
</organism>
<dbReference type="Proteomes" id="UP001139981">
    <property type="component" value="Unassembled WGS sequence"/>
</dbReference>
<sequence length="388" mass="41451">MSVAHHTVLVRSARVIQAADALPSNVGRASLVHGLIEAFGLSKVVKIVEPRAAADAELAEFHSEEYIDCLLHPEKASLESDSGSNDSDDSDDSGGDPDHRLDRFGLLYDCAVFGGMEEHVRMAAGGTLTAAECLLSGNTLVAMHWEGGRHHGQRSRAAGFCYVNDVVLGILRLQAQFPRVLYIDLDLHHGDGVQDAFVFSSSVMTLSIHHHDRGFYPNSGGACDEGRGSGVGRSINAMLRRGASDAMFTRVFEAAAQAALDEFRPHAVVVQCGCDGLAGDPHKVFNLTGQALVDAVRTVVAWKLPTLLLGGGGYNHGNAARCWARLTAVAAGEPDIEGSRDIPEHTFLNAYAPSFDMAIDATLAADENTDESIRALIKAVREAIKKSK</sequence>
<gene>
    <name evidence="1" type="primary">HDAC8</name>
    <name evidence="1" type="ORF">IWW38_004353</name>
</gene>
<proteinExistence type="predicted"/>
<dbReference type="EMBL" id="JANBVB010001537">
    <property type="protein sequence ID" value="KAJ2890038.1"/>
    <property type="molecule type" value="Genomic_DNA"/>
</dbReference>